<gene>
    <name evidence="1" type="ORF">NLG97_g3535</name>
</gene>
<dbReference type="EMBL" id="JANAKD010000300">
    <property type="protein sequence ID" value="KAJ3495237.1"/>
    <property type="molecule type" value="Genomic_DNA"/>
</dbReference>
<organism evidence="1 2">
    <name type="scientific">Lecanicillium saksenae</name>
    <dbReference type="NCBI Taxonomy" id="468837"/>
    <lineage>
        <taxon>Eukaryota</taxon>
        <taxon>Fungi</taxon>
        <taxon>Dikarya</taxon>
        <taxon>Ascomycota</taxon>
        <taxon>Pezizomycotina</taxon>
        <taxon>Sordariomycetes</taxon>
        <taxon>Hypocreomycetidae</taxon>
        <taxon>Hypocreales</taxon>
        <taxon>Cordycipitaceae</taxon>
        <taxon>Lecanicillium</taxon>
    </lineage>
</organism>
<dbReference type="Proteomes" id="UP001148737">
    <property type="component" value="Unassembled WGS sequence"/>
</dbReference>
<reference evidence="1" key="1">
    <citation type="submission" date="2022-07" db="EMBL/GenBank/DDBJ databases">
        <title>Genome Sequence of Lecanicillium saksenae.</title>
        <authorList>
            <person name="Buettner E."/>
        </authorList>
    </citation>
    <scope>NUCLEOTIDE SEQUENCE</scope>
    <source>
        <strain evidence="1">VT-O1</strain>
    </source>
</reference>
<evidence type="ECO:0000313" key="1">
    <source>
        <dbReference type="EMBL" id="KAJ3495237.1"/>
    </source>
</evidence>
<keyword evidence="2" id="KW-1185">Reference proteome</keyword>
<sequence length="97" mass="11249">MYHLTPVKIARRPLFQRKFDTPHGQARSLVQTDRTNRANDVFEYLFDDASLDNRFRHRPGVEMIWVRANVGSDGIVKADPTFANGQQTTASWLFVQR</sequence>
<comment type="caution">
    <text evidence="1">The sequence shown here is derived from an EMBL/GenBank/DDBJ whole genome shotgun (WGS) entry which is preliminary data.</text>
</comment>
<name>A0ACC1QZQ0_9HYPO</name>
<evidence type="ECO:0000313" key="2">
    <source>
        <dbReference type="Proteomes" id="UP001148737"/>
    </source>
</evidence>
<proteinExistence type="predicted"/>
<protein>
    <submittedName>
        <fullName evidence="1">Uncharacterized protein</fullName>
    </submittedName>
</protein>
<accession>A0ACC1QZQ0</accession>